<dbReference type="KEGG" id="ngr:NAEGRDRAFT_75672"/>
<feature type="region of interest" description="Disordered" evidence="1">
    <location>
        <begin position="1"/>
        <end position="49"/>
    </location>
</feature>
<sequence length="440" mass="50434">MRTKNTRSKKARKTSSSADAASSSRRSSTTTPSSTTTTSLNVKSGEKTKIKSEKVSREHLVTDTVIVKYRENYYFNSFFSRLSVGEKAHMIKSLKRTPIFVRVEGAGTEDYLKNVTNYMRQFKQAFYPCHLKPSTLLFSFKVIAEERASDIEKEFLDGKEFVNKAKQGTVDPTEFRAIIDLDFKEIIWRDEHEISLTLITQPISEISDLSNEQAVTYDIIKDKDEVDIDEIDFDEEFELDLMEEQAENNLILEGQHEFITKLFNIEMMEKSSTSRPEFDPKFYPKSHQIFKAIEEGVKIFVGSASELTATALTSCLNYLYDQSKDIYQCKDFQLFEASSLQIYMVHCLKIVRSECFARNYHPTRLEHEKFKRIALANMKGAITCSKLMVASSLNYFFTDNDSTSTNDIINQNISSSSSSTTHNNVNMEQLLGKWLKLSGN</sequence>
<dbReference type="RefSeq" id="XP_002669430.1">
    <property type="nucleotide sequence ID" value="XM_002669384.1"/>
</dbReference>
<evidence type="ECO:0000313" key="3">
    <source>
        <dbReference type="Proteomes" id="UP000006671"/>
    </source>
</evidence>
<dbReference type="AlphaFoldDB" id="D2W2Q5"/>
<name>D2W2Q5_NAEGR</name>
<proteinExistence type="predicted"/>
<reference evidence="2 3" key="1">
    <citation type="journal article" date="2010" name="Cell">
        <title>The genome of Naegleria gruberi illuminates early eukaryotic versatility.</title>
        <authorList>
            <person name="Fritz-Laylin L.K."/>
            <person name="Prochnik S.E."/>
            <person name="Ginger M.L."/>
            <person name="Dacks J.B."/>
            <person name="Carpenter M.L."/>
            <person name="Field M.C."/>
            <person name="Kuo A."/>
            <person name="Paredez A."/>
            <person name="Chapman J."/>
            <person name="Pham J."/>
            <person name="Shu S."/>
            <person name="Neupane R."/>
            <person name="Cipriano M."/>
            <person name="Mancuso J."/>
            <person name="Tu H."/>
            <person name="Salamov A."/>
            <person name="Lindquist E."/>
            <person name="Shapiro H."/>
            <person name="Lucas S."/>
            <person name="Grigoriev I.V."/>
            <person name="Cande W.Z."/>
            <person name="Fulton C."/>
            <person name="Rokhsar D.S."/>
            <person name="Dawson S.C."/>
        </authorList>
    </citation>
    <scope>NUCLEOTIDE SEQUENCE [LARGE SCALE GENOMIC DNA]</scope>
    <source>
        <strain evidence="2 3">NEG-M</strain>
    </source>
</reference>
<gene>
    <name evidence="2" type="ORF">NAEGRDRAFT_75672</name>
</gene>
<organism evidence="3">
    <name type="scientific">Naegleria gruberi</name>
    <name type="common">Amoeba</name>
    <dbReference type="NCBI Taxonomy" id="5762"/>
    <lineage>
        <taxon>Eukaryota</taxon>
        <taxon>Discoba</taxon>
        <taxon>Heterolobosea</taxon>
        <taxon>Tetramitia</taxon>
        <taxon>Eutetramitia</taxon>
        <taxon>Vahlkampfiidae</taxon>
        <taxon>Naegleria</taxon>
    </lineage>
</organism>
<accession>D2W2Q5</accession>
<dbReference type="Proteomes" id="UP000006671">
    <property type="component" value="Unassembled WGS sequence"/>
</dbReference>
<dbReference type="GeneID" id="8860747"/>
<evidence type="ECO:0000313" key="2">
    <source>
        <dbReference type="EMBL" id="EFC36686.1"/>
    </source>
</evidence>
<keyword evidence="3" id="KW-1185">Reference proteome</keyword>
<dbReference type="VEuPathDB" id="AmoebaDB:NAEGRDRAFT_75672"/>
<feature type="compositionally biased region" description="Basic residues" evidence="1">
    <location>
        <begin position="1"/>
        <end position="13"/>
    </location>
</feature>
<feature type="compositionally biased region" description="Low complexity" evidence="1">
    <location>
        <begin position="14"/>
        <end position="39"/>
    </location>
</feature>
<evidence type="ECO:0000256" key="1">
    <source>
        <dbReference type="SAM" id="MobiDB-lite"/>
    </source>
</evidence>
<protein>
    <submittedName>
        <fullName evidence="2">Predicted protein</fullName>
    </submittedName>
</protein>
<dbReference type="InParanoid" id="D2W2Q5"/>
<dbReference type="EMBL" id="GG738927">
    <property type="protein sequence ID" value="EFC36686.1"/>
    <property type="molecule type" value="Genomic_DNA"/>
</dbReference>